<name>A0A2N3KZ05_9PROT</name>
<dbReference type="AlphaFoldDB" id="A0A2N3KZ05"/>
<dbReference type="Pfam" id="PF08327">
    <property type="entry name" value="AHSA1"/>
    <property type="match status" value="1"/>
</dbReference>
<dbReference type="InterPro" id="IPR013538">
    <property type="entry name" value="ASHA1/2-like_C"/>
</dbReference>
<protein>
    <recommendedName>
        <fullName evidence="2">Activator of Hsp90 ATPase homologue 1/2-like C-terminal domain-containing protein</fullName>
    </recommendedName>
</protein>
<gene>
    <name evidence="3" type="ORF">COO20_00855</name>
</gene>
<evidence type="ECO:0000313" key="4">
    <source>
        <dbReference type="Proteomes" id="UP000233597"/>
    </source>
</evidence>
<organism evidence="3 4">
    <name type="scientific">Thalassospira marina</name>
    <dbReference type="NCBI Taxonomy" id="2048283"/>
    <lineage>
        <taxon>Bacteria</taxon>
        <taxon>Pseudomonadati</taxon>
        <taxon>Pseudomonadota</taxon>
        <taxon>Alphaproteobacteria</taxon>
        <taxon>Rhodospirillales</taxon>
        <taxon>Thalassospiraceae</taxon>
        <taxon>Thalassospira</taxon>
    </lineage>
</organism>
<evidence type="ECO:0000313" key="3">
    <source>
        <dbReference type="EMBL" id="PKR55805.1"/>
    </source>
</evidence>
<dbReference type="Proteomes" id="UP000233597">
    <property type="component" value="Unassembled WGS sequence"/>
</dbReference>
<reference evidence="3 4" key="1">
    <citation type="submission" date="2017-09" db="EMBL/GenBank/DDBJ databases">
        <title>Biodiversity and function of Thalassospira species in the particle-attached aromatic-hydrocarbon-degrading consortia from the surface seawater of the South China Sea.</title>
        <authorList>
            <person name="Dong C."/>
            <person name="Liu R."/>
            <person name="Shao Z."/>
        </authorList>
    </citation>
    <scope>NUCLEOTIDE SEQUENCE [LARGE SCALE GENOMIC DNA]</scope>
    <source>
        <strain evidence="3 4">CSC1P2</strain>
    </source>
</reference>
<feature type="domain" description="Activator of Hsp90 ATPase homologue 1/2-like C-terminal" evidence="2">
    <location>
        <begin position="51"/>
        <end position="184"/>
    </location>
</feature>
<dbReference type="EMBL" id="NWTK01000001">
    <property type="protein sequence ID" value="PKR55805.1"/>
    <property type="molecule type" value="Genomic_DNA"/>
</dbReference>
<dbReference type="CDD" id="cd08900">
    <property type="entry name" value="SRPBCC_CalC_Aha1-like_7"/>
    <property type="match status" value="1"/>
</dbReference>
<dbReference type="InterPro" id="IPR023393">
    <property type="entry name" value="START-like_dom_sf"/>
</dbReference>
<dbReference type="SUPFAM" id="SSF55961">
    <property type="entry name" value="Bet v1-like"/>
    <property type="match status" value="1"/>
</dbReference>
<dbReference type="Gene3D" id="3.30.530.20">
    <property type="match status" value="1"/>
</dbReference>
<proteinExistence type="inferred from homology"/>
<comment type="caution">
    <text evidence="3">The sequence shown here is derived from an EMBL/GenBank/DDBJ whole genome shotgun (WGS) entry which is preliminary data.</text>
</comment>
<evidence type="ECO:0000259" key="2">
    <source>
        <dbReference type="Pfam" id="PF08327"/>
    </source>
</evidence>
<accession>A0A2N3KZ05</accession>
<sequence>MSPPTRNDVMTDNKHDNGDFIDAHAAARARIPEGVKRSVVHATFSLERTYDASVARVWKALTIPEAKAQWFGAPPEELEVLESNMDVRPGGRERLKGRWVSNVVSTFDATYYDVIENERLVYCYEMHLDDHKISVSIATLQLQAVGKKTRLMLTEQGAFLDGYDDAGSREHGTNELFDKLGTVLSQ</sequence>
<dbReference type="OrthoDB" id="9803476at2"/>
<comment type="similarity">
    <text evidence="1">Belongs to the AHA1 family.</text>
</comment>
<evidence type="ECO:0000256" key="1">
    <source>
        <dbReference type="ARBA" id="ARBA00006817"/>
    </source>
</evidence>